<protein>
    <submittedName>
        <fullName evidence="1">Uncharacterized protein</fullName>
    </submittedName>
</protein>
<reference evidence="1" key="1">
    <citation type="submission" date="2022-02" db="EMBL/GenBank/DDBJ databases">
        <title>Plant Genome Project.</title>
        <authorList>
            <person name="Zhang R.-G."/>
        </authorList>
    </citation>
    <scope>NUCLEOTIDE SEQUENCE</scope>
    <source>
        <strain evidence="1">AT1</strain>
    </source>
</reference>
<name>A0ACC0MS86_RHOML</name>
<comment type="caution">
    <text evidence="1">The sequence shown here is derived from an EMBL/GenBank/DDBJ whole genome shotgun (WGS) entry which is preliminary data.</text>
</comment>
<evidence type="ECO:0000313" key="1">
    <source>
        <dbReference type="EMBL" id="KAI8543911.1"/>
    </source>
</evidence>
<gene>
    <name evidence="1" type="ORF">RHMOL_Rhmol08G0254800</name>
</gene>
<evidence type="ECO:0000313" key="2">
    <source>
        <dbReference type="Proteomes" id="UP001062846"/>
    </source>
</evidence>
<accession>A0ACC0MS86</accession>
<proteinExistence type="predicted"/>
<dbReference type="Proteomes" id="UP001062846">
    <property type="component" value="Chromosome 8"/>
</dbReference>
<keyword evidence="2" id="KW-1185">Reference proteome</keyword>
<organism evidence="1 2">
    <name type="scientific">Rhododendron molle</name>
    <name type="common">Chinese azalea</name>
    <name type="synonym">Azalea mollis</name>
    <dbReference type="NCBI Taxonomy" id="49168"/>
    <lineage>
        <taxon>Eukaryota</taxon>
        <taxon>Viridiplantae</taxon>
        <taxon>Streptophyta</taxon>
        <taxon>Embryophyta</taxon>
        <taxon>Tracheophyta</taxon>
        <taxon>Spermatophyta</taxon>
        <taxon>Magnoliopsida</taxon>
        <taxon>eudicotyledons</taxon>
        <taxon>Gunneridae</taxon>
        <taxon>Pentapetalae</taxon>
        <taxon>asterids</taxon>
        <taxon>Ericales</taxon>
        <taxon>Ericaceae</taxon>
        <taxon>Ericoideae</taxon>
        <taxon>Rhodoreae</taxon>
        <taxon>Rhododendron</taxon>
    </lineage>
</organism>
<dbReference type="EMBL" id="CM046395">
    <property type="protein sequence ID" value="KAI8543911.1"/>
    <property type="molecule type" value="Genomic_DNA"/>
</dbReference>
<sequence>MHLPFSSPDQVALLDFGQVKDLPDSLRLGYAKLVLAIADNDPIRASESYRELGIDTLSKCEDEQQEMLKLAQTMFDTKMPPGVTMLQPFSEGSSIKKISVQAFPEELFSVLRTVHLLRGLSVGLGINYSCAEQWRPIAEEALYLAGRLKGEDLKMKRRRRGRLLCRVV</sequence>